<dbReference type="Proteomes" id="UP000055024">
    <property type="component" value="Unassembled WGS sequence"/>
</dbReference>
<evidence type="ECO:0000313" key="3">
    <source>
        <dbReference type="Proteomes" id="UP000055024"/>
    </source>
</evidence>
<dbReference type="AlphaFoldDB" id="A0A0V1GV79"/>
<feature type="signal peptide" evidence="1">
    <location>
        <begin position="1"/>
        <end position="16"/>
    </location>
</feature>
<evidence type="ECO:0008006" key="4">
    <source>
        <dbReference type="Google" id="ProtNLM"/>
    </source>
</evidence>
<dbReference type="EMBL" id="JYDP01000235">
    <property type="protein sequence ID" value="KRZ02296.1"/>
    <property type="molecule type" value="Genomic_DNA"/>
</dbReference>
<proteinExistence type="predicted"/>
<comment type="caution">
    <text evidence="2">The sequence shown here is derived from an EMBL/GenBank/DDBJ whole genome shotgun (WGS) entry which is preliminary data.</text>
</comment>
<accession>A0A0V1GV79</accession>
<keyword evidence="1" id="KW-0732">Signal</keyword>
<feature type="chain" id="PRO_5006878632" description="Secreted protein" evidence="1">
    <location>
        <begin position="17"/>
        <end position="112"/>
    </location>
</feature>
<organism evidence="2 3">
    <name type="scientific">Trichinella zimbabwensis</name>
    <dbReference type="NCBI Taxonomy" id="268475"/>
    <lineage>
        <taxon>Eukaryota</taxon>
        <taxon>Metazoa</taxon>
        <taxon>Ecdysozoa</taxon>
        <taxon>Nematoda</taxon>
        <taxon>Enoplea</taxon>
        <taxon>Dorylaimia</taxon>
        <taxon>Trichinellida</taxon>
        <taxon>Trichinellidae</taxon>
        <taxon>Trichinella</taxon>
    </lineage>
</organism>
<sequence>MLFVFLWYTLHLPCPAVPNVWLIPSKRMSDSCDSAPAGSRAHVPSSSLSPCRTHSTTFRRNSNGFTTLPLWLRLERSRKVANTIFSLELMVDMIMKTDPEDQRLPYQCCISE</sequence>
<gene>
    <name evidence="2" type="ORF">T11_153</name>
</gene>
<protein>
    <recommendedName>
        <fullName evidence="4">Secreted protein</fullName>
    </recommendedName>
</protein>
<name>A0A0V1GV79_9BILA</name>
<reference evidence="2 3" key="1">
    <citation type="submission" date="2015-01" db="EMBL/GenBank/DDBJ databases">
        <title>Evolution of Trichinella species and genotypes.</title>
        <authorList>
            <person name="Korhonen P.K."/>
            <person name="Edoardo P."/>
            <person name="Giuseppe L.R."/>
            <person name="Gasser R.B."/>
        </authorList>
    </citation>
    <scope>NUCLEOTIDE SEQUENCE [LARGE SCALE GENOMIC DNA]</scope>
    <source>
        <strain evidence="2">ISS1029</strain>
    </source>
</reference>
<keyword evidence="3" id="KW-1185">Reference proteome</keyword>
<evidence type="ECO:0000256" key="1">
    <source>
        <dbReference type="SAM" id="SignalP"/>
    </source>
</evidence>
<evidence type="ECO:0000313" key="2">
    <source>
        <dbReference type="EMBL" id="KRZ02296.1"/>
    </source>
</evidence>